<feature type="region of interest" description="Disordered" evidence="3">
    <location>
        <begin position="46"/>
        <end position="81"/>
    </location>
</feature>
<evidence type="ECO:0000256" key="2">
    <source>
        <dbReference type="ARBA" id="ARBA00022737"/>
    </source>
</evidence>
<proteinExistence type="predicted"/>
<evidence type="ECO:0000256" key="1">
    <source>
        <dbReference type="ARBA" id="ARBA00022729"/>
    </source>
</evidence>
<feature type="compositionally biased region" description="Acidic residues" evidence="3">
    <location>
        <begin position="60"/>
        <end position="80"/>
    </location>
</feature>
<evidence type="ECO:0000256" key="4">
    <source>
        <dbReference type="SAM" id="SignalP"/>
    </source>
</evidence>
<dbReference type="GO" id="GO:0007165">
    <property type="term" value="P:signal transduction"/>
    <property type="evidence" value="ECO:0007669"/>
    <property type="project" value="TreeGrafter"/>
</dbReference>
<dbReference type="EMBL" id="JAXCGZ010013673">
    <property type="protein sequence ID" value="KAK7072113.1"/>
    <property type="molecule type" value="Genomic_DNA"/>
</dbReference>
<dbReference type="Proteomes" id="UP001381693">
    <property type="component" value="Unassembled WGS sequence"/>
</dbReference>
<dbReference type="InterPro" id="IPR009039">
    <property type="entry name" value="EAR"/>
</dbReference>
<keyword evidence="2" id="KW-0677">Repeat</keyword>
<keyword evidence="1 4" id="KW-0732">Signal</keyword>
<comment type="caution">
    <text evidence="5">The sequence shown here is derived from an EMBL/GenBank/DDBJ whole genome shotgun (WGS) entry which is preliminary data.</text>
</comment>
<accession>A0AAN9A201</accession>
<feature type="chain" id="PRO_5042854564" evidence="4">
    <location>
        <begin position="24"/>
        <end position="1898"/>
    </location>
</feature>
<evidence type="ECO:0000313" key="6">
    <source>
        <dbReference type="Proteomes" id="UP001381693"/>
    </source>
</evidence>
<organism evidence="5 6">
    <name type="scientific">Halocaridina rubra</name>
    <name type="common">Hawaiian red shrimp</name>
    <dbReference type="NCBI Taxonomy" id="373956"/>
    <lineage>
        <taxon>Eukaryota</taxon>
        <taxon>Metazoa</taxon>
        <taxon>Ecdysozoa</taxon>
        <taxon>Arthropoda</taxon>
        <taxon>Crustacea</taxon>
        <taxon>Multicrustacea</taxon>
        <taxon>Malacostraca</taxon>
        <taxon>Eumalacostraca</taxon>
        <taxon>Eucarida</taxon>
        <taxon>Decapoda</taxon>
        <taxon>Pleocyemata</taxon>
        <taxon>Caridea</taxon>
        <taxon>Atyoidea</taxon>
        <taxon>Atyidae</taxon>
        <taxon>Halocaridina</taxon>
    </lineage>
</organism>
<reference evidence="5 6" key="1">
    <citation type="submission" date="2023-11" db="EMBL/GenBank/DDBJ databases">
        <title>Halocaridina rubra genome assembly.</title>
        <authorList>
            <person name="Smith C."/>
        </authorList>
    </citation>
    <scope>NUCLEOTIDE SEQUENCE [LARGE SCALE GENOMIC DNA]</scope>
    <source>
        <strain evidence="5">EP-1</strain>
        <tissue evidence="5">Whole</tissue>
    </source>
</reference>
<protein>
    <submittedName>
        <fullName evidence="5">Uncharacterized protein</fullName>
    </submittedName>
</protein>
<dbReference type="PROSITE" id="PS50912">
    <property type="entry name" value="EAR"/>
    <property type="match status" value="1"/>
</dbReference>
<evidence type="ECO:0000256" key="3">
    <source>
        <dbReference type="SAM" id="MobiDB-lite"/>
    </source>
</evidence>
<evidence type="ECO:0000313" key="5">
    <source>
        <dbReference type="EMBL" id="KAK7072113.1"/>
    </source>
</evidence>
<sequence length="1898" mass="208378">MSPSSIKIVNVLVFLALLSAAWCVPARIFNLETSDLAIEENGMLNPLSHSEGGSEGNGENLEEDLYSSDEDQEPRDEEEGASMLGKLWTGLSNRLNLFGSTNIKEKLSRFRKNIMNNMASGIKEVHGIRSRYRRDHPLQYALTRDTKGFYKLSNLDDNVIPNLKTFPAPPSAISMEVFEHQKFIFWLITEAYTTEYPGALHVYMLDTTYNFLQRTIVKTLGANKCVPVLKLESFVEIVCPETLGHIATGGSRKGAGSGVYRITWDNNLDVTFSRALKTHSAQDVAIWEVGGNTLLAFSNSYDSVRKSGEILSVMFVLQTTVLDGVVYTNYDNLDEAAFGTKYAYGLEAFRIISRQFLAVANHRDDIGNVEIDSVIYVYDFHLKRLKPFQRIRTSAARDWTAFSFVEGASSEHFIAVANEYKIDKNGKKDYEVDSVIYKFDNGKFVPFQCIRTNGARQWVVHKGPNGEFVLALVSGQAGVFFFQYNGWRFVKTTFKVSTAGVSSVSIAYLQSTLGQSVLSVTNPSGISGRPLIFYLEFEFISPLGKYHDDALAWCNSFSNTVENDGLSSLVRKVQAATKVTDAKNFTVPVVINGALTVTAALSHVVNIIILSQRVRIDFGRETYENLRRQIIEALDRIAAAKALLENIRKLLSHKDLDGVHISNARIICQTGSTLDRCSVNSLIANRVNGVSASFANALRIDQNTEIRRLDLDQVIVSNGAHINVDFISGTGLARTPFGEIVTLTGDHVILGTKTFDKLQANYLHIADTVGGIRISQDNILLTVTEQRIISVLSVETLVATNLNVLTLNGRDLSNFFNTVVLNGANQAFTGPLVVKGNLIAPSIRTLNPLRPIDPVAATKNALLVNTGETQIITGVHFIRDLQALQGITVKGLLNGLRIPSSLYLRNANEVVDRPVIFENVVADMVTVDGMFGNIQLINGELDLLLLNGDQTVSGRKTFEEIHLLGHSTVTGTVGGYRLQDLTANVDEEFVRGINEGRRIQGSVTFSGGVTVRDDLIDGVSISRILNHGITLDSQLIKTLITFEGPVKVNGDLRITDQLNGINIDNYVLKDGTYTFTGVITFTSNVISRGNIAAGFVNGYVLNSLALQALLVNGTQAVTSDITLYSPEFKDLIVSGEITVNGVGFDDLVLLNQDAYITGEKTFTNVKVLSNVVSGTVDVGQFGLVDGVVISDLFFADSLRKTGTSIQNLIGRSLNVVIASSASGTPLANFERSIVYKDRTENVRGSWRFTGPVTIQDLNFDGTFDGVSAAEFNSGWLLKTGGQTLTGLNFFQNLKAGDVTFTGNLIQETDLNQLLRNTAKLDEPTTLERVSFDEVISMSAVSLNGKIQGLKLRDEALLSNSIKQVIRGIKTFWDTIRYSGEFLIDGLVSVRLNRHDEPVSINIGRLCSSISTIGQPIIIPELTVDGDVLFGGNVNVTVGFNGYSVLTLGSVFWLSNTPNHISSNIRFADVEISSNTNLNVQGLINGVDIRALWETIFKRECDLQTVTGEFYLEKLTVDRLITDTITNLDDDLGLNDLLNILYKDGNQEIFGVLTLSKLESRDSVILDGTLNNLRVDTDIVLYNRATIITGRKTFHSLTIKGDLIVQEESTVQGVDVSELVKVSVRPITDGSGKCYIPGVTTFKDLRIEDGSLEVGGTVDGVYLNKSRVLLQSEYQEVFGHITLTGSASLEILDVLVVRDDRFNDLDLSRLRNLTVQNDRPNTISASVTFTSTQTFTNVIISNHILNGYNVTDLGLCLSGNHIVGNMGDQFALVLNAAQDAKDMLAEKATELWYFEETPLTPLHKVIPVTLTSNYLTAHSFDTLIGLDLTDELVYIYRFEKDFPQIYNPIPVTSPSTATGLSQNLLATCGKIGMPEIPGGSYPTSDFRKVVNFYCGVLLS</sequence>
<feature type="signal peptide" evidence="4">
    <location>
        <begin position="1"/>
        <end position="23"/>
    </location>
</feature>
<keyword evidence="6" id="KW-1185">Reference proteome</keyword>
<gene>
    <name evidence="5" type="ORF">SK128_014351</name>
</gene>
<dbReference type="PANTHER" id="PTHR15261:SF4">
    <property type="entry name" value="THROMBOSPONDIN-TYPE LAMININ G DOMAIN AND EAR REPEAT-CONTAINING PROTEIN"/>
    <property type="match status" value="1"/>
</dbReference>
<dbReference type="PANTHER" id="PTHR15261">
    <property type="entry name" value="THROMBOSPONDIN-TYPE LAMININ G DOMAIN AND EAR REPEAT-CONTAINING"/>
    <property type="match status" value="1"/>
</dbReference>
<name>A0AAN9A201_HALRR</name>